<dbReference type="AlphaFoldDB" id="A0A937I7M4"/>
<dbReference type="PANTHER" id="PTHR46211">
    <property type="entry name" value="GLYCEROPHOSPHORYL DIESTER PHOSPHODIESTERASE"/>
    <property type="match status" value="1"/>
</dbReference>
<gene>
    <name evidence="2" type="ORF">ISQ64_03295</name>
</gene>
<dbReference type="GO" id="GO:0006629">
    <property type="term" value="P:lipid metabolic process"/>
    <property type="evidence" value="ECO:0007669"/>
    <property type="project" value="InterPro"/>
</dbReference>
<dbReference type="InterPro" id="IPR030395">
    <property type="entry name" value="GP_PDE_dom"/>
</dbReference>
<dbReference type="PROSITE" id="PS50007">
    <property type="entry name" value="PIPLC_X_DOMAIN"/>
    <property type="match status" value="1"/>
</dbReference>
<proteinExistence type="predicted"/>
<sequence length="246" mass="28147">MKSYLNYSGVAVLAHRGGSLESYENTIESFHYSNNIGCKFIETDVQLSSDGIPYIFHDDTFLRLLGKNIIFNSLDSSEIDKLRLFENHPIPKLDTVLKTFPDLYFQIDVKTDEVALPTLEVIKKNNAMNRVCIASFSSKRLQNVYKKYPEICLSMGPNEVLKMLLSSFGLYRKSIIGDCLQIPIYQYGIKLVTKRFVEFVHKKGLKICVWTINDETTFKNLIDIGVDGIITDKPKLLFETLESYSN</sequence>
<accession>A0A937I7M4</accession>
<dbReference type="GO" id="GO:0008081">
    <property type="term" value="F:phosphoric diester hydrolase activity"/>
    <property type="evidence" value="ECO:0007669"/>
    <property type="project" value="InterPro"/>
</dbReference>
<protein>
    <submittedName>
        <fullName evidence="2">Glycerophosphodiester phosphodiesterase</fullName>
    </submittedName>
</protein>
<dbReference type="Pfam" id="PF03009">
    <property type="entry name" value="GDPD"/>
    <property type="match status" value="1"/>
</dbReference>
<dbReference type="EMBL" id="JADHQD010000016">
    <property type="protein sequence ID" value="MBL6818412.1"/>
    <property type="molecule type" value="Genomic_DNA"/>
</dbReference>
<dbReference type="Gene3D" id="3.20.20.190">
    <property type="entry name" value="Phosphatidylinositol (PI) phosphodiesterase"/>
    <property type="match status" value="1"/>
</dbReference>
<reference evidence="2" key="1">
    <citation type="submission" date="2020-10" db="EMBL/GenBank/DDBJ databases">
        <title>Microbiome of the Black Sea water column analyzed by genome centric metagenomics.</title>
        <authorList>
            <person name="Cabello-Yeves P.J."/>
            <person name="Callieri C."/>
            <person name="Picazo A."/>
            <person name="Mehrshad M."/>
            <person name="Haro-Moreno J.M."/>
            <person name="Roda-Garcia J."/>
            <person name="Dzembekova N."/>
            <person name="Slabakova V."/>
            <person name="Slabakova N."/>
            <person name="Moncheva S."/>
            <person name="Rodriguez-Valera F."/>
        </authorList>
    </citation>
    <scope>NUCLEOTIDE SEQUENCE</scope>
    <source>
        <strain evidence="2">BS307-5m-G50</strain>
    </source>
</reference>
<dbReference type="SUPFAM" id="SSF51695">
    <property type="entry name" value="PLC-like phosphodiesterases"/>
    <property type="match status" value="1"/>
</dbReference>
<dbReference type="Proteomes" id="UP000711391">
    <property type="component" value="Unassembled WGS sequence"/>
</dbReference>
<dbReference type="PANTHER" id="PTHR46211:SF1">
    <property type="entry name" value="GLYCEROPHOSPHODIESTER PHOSPHODIESTERASE, CYTOPLASMIC"/>
    <property type="match status" value="1"/>
</dbReference>
<name>A0A937I7M4_9GAMM</name>
<evidence type="ECO:0000313" key="2">
    <source>
        <dbReference type="EMBL" id="MBL6818412.1"/>
    </source>
</evidence>
<organism evidence="2 3">
    <name type="scientific">SAR86 cluster bacterium</name>
    <dbReference type="NCBI Taxonomy" id="2030880"/>
    <lineage>
        <taxon>Bacteria</taxon>
        <taxon>Pseudomonadati</taxon>
        <taxon>Pseudomonadota</taxon>
        <taxon>Gammaproteobacteria</taxon>
        <taxon>SAR86 cluster</taxon>
    </lineage>
</organism>
<feature type="domain" description="GP-PDE" evidence="1">
    <location>
        <begin position="10"/>
        <end position="241"/>
    </location>
</feature>
<evidence type="ECO:0000313" key="3">
    <source>
        <dbReference type="Proteomes" id="UP000711391"/>
    </source>
</evidence>
<dbReference type="InterPro" id="IPR017946">
    <property type="entry name" value="PLC-like_Pdiesterase_TIM-brl"/>
</dbReference>
<comment type="caution">
    <text evidence="2">The sequence shown here is derived from an EMBL/GenBank/DDBJ whole genome shotgun (WGS) entry which is preliminary data.</text>
</comment>
<evidence type="ECO:0000259" key="1">
    <source>
        <dbReference type="PROSITE" id="PS51704"/>
    </source>
</evidence>
<dbReference type="PROSITE" id="PS51704">
    <property type="entry name" value="GP_PDE"/>
    <property type="match status" value="1"/>
</dbReference>